<comment type="caution">
    <text evidence="1">The sequence shown here is derived from an EMBL/GenBank/DDBJ whole genome shotgun (WGS) entry which is preliminary data.</text>
</comment>
<dbReference type="EMBL" id="BRYA01000358">
    <property type="protein sequence ID" value="GMI47784.1"/>
    <property type="molecule type" value="Genomic_DNA"/>
</dbReference>
<evidence type="ECO:0000313" key="1">
    <source>
        <dbReference type="EMBL" id="GMI47784.1"/>
    </source>
</evidence>
<accession>A0A9W7LEQ6</accession>
<dbReference type="OrthoDB" id="45040at2759"/>
<gene>
    <name evidence="1" type="ORF">TrCOL_g5865</name>
</gene>
<proteinExistence type="predicted"/>
<sequence>MKWESSQDGSYLDTSYPNKPSCCTSLSVTKLSTDLELKDLGGNVQKICSTFNIPPTTPEGTLTDKQNKWRGIDLVAGAKRTKGDKTYYDYDLAYAPSQCSNSGVGANLGLGFCPYETVFVVTACEGYCFVAKADDKEWKVGNGDIKGIRASWTRKDDAAPVENESEENL</sequence>
<reference evidence="2" key="1">
    <citation type="journal article" date="2023" name="Commun. Biol.">
        <title>Genome analysis of Parmales, the sister group of diatoms, reveals the evolutionary specialization of diatoms from phago-mixotrophs to photoautotrophs.</title>
        <authorList>
            <person name="Ban H."/>
            <person name="Sato S."/>
            <person name="Yoshikawa S."/>
            <person name="Yamada K."/>
            <person name="Nakamura Y."/>
            <person name="Ichinomiya M."/>
            <person name="Sato N."/>
            <person name="Blanc-Mathieu R."/>
            <person name="Endo H."/>
            <person name="Kuwata A."/>
            <person name="Ogata H."/>
        </authorList>
    </citation>
    <scope>NUCLEOTIDE SEQUENCE [LARGE SCALE GENOMIC DNA]</scope>
</reference>
<keyword evidence="2" id="KW-1185">Reference proteome</keyword>
<name>A0A9W7LEQ6_9STRA</name>
<dbReference type="Proteomes" id="UP001165065">
    <property type="component" value="Unassembled WGS sequence"/>
</dbReference>
<evidence type="ECO:0000313" key="2">
    <source>
        <dbReference type="Proteomes" id="UP001165065"/>
    </source>
</evidence>
<protein>
    <submittedName>
        <fullName evidence="1">Uncharacterized protein</fullName>
    </submittedName>
</protein>
<dbReference type="AlphaFoldDB" id="A0A9W7LEQ6"/>
<organism evidence="1 2">
    <name type="scientific">Triparma columacea</name>
    <dbReference type="NCBI Taxonomy" id="722753"/>
    <lineage>
        <taxon>Eukaryota</taxon>
        <taxon>Sar</taxon>
        <taxon>Stramenopiles</taxon>
        <taxon>Ochrophyta</taxon>
        <taxon>Bolidophyceae</taxon>
        <taxon>Parmales</taxon>
        <taxon>Triparmaceae</taxon>
        <taxon>Triparma</taxon>
    </lineage>
</organism>